<dbReference type="InterPro" id="IPR036383">
    <property type="entry name" value="TSP1_rpt_sf"/>
</dbReference>
<organism evidence="3 4">
    <name type="scientific">Hydra vulgaris</name>
    <name type="common">Hydra</name>
    <name type="synonym">Hydra attenuata</name>
    <dbReference type="NCBI Taxonomy" id="6087"/>
    <lineage>
        <taxon>Eukaryota</taxon>
        <taxon>Metazoa</taxon>
        <taxon>Cnidaria</taxon>
        <taxon>Hydrozoa</taxon>
        <taxon>Hydroidolina</taxon>
        <taxon>Anthoathecata</taxon>
        <taxon>Aplanulata</taxon>
        <taxon>Hydridae</taxon>
        <taxon>Hydra</taxon>
    </lineage>
</organism>
<accession>A0ABM4DGA9</accession>
<keyword evidence="1" id="KW-0732">Signal</keyword>
<feature type="domain" description="SUEL-type lectin" evidence="2">
    <location>
        <begin position="176"/>
        <end position="255"/>
    </location>
</feature>
<dbReference type="Proteomes" id="UP001652625">
    <property type="component" value="Chromosome 14"/>
</dbReference>
<keyword evidence="3" id="KW-1185">Reference proteome</keyword>
<dbReference type="InterPro" id="IPR000922">
    <property type="entry name" value="Lectin_gal-bd_dom"/>
</dbReference>
<dbReference type="PROSITE" id="PS50092">
    <property type="entry name" value="TSP1"/>
    <property type="match status" value="1"/>
</dbReference>
<dbReference type="SUPFAM" id="SSF82895">
    <property type="entry name" value="TSP-1 type 1 repeat"/>
    <property type="match status" value="1"/>
</dbReference>
<dbReference type="PROSITE" id="PS50228">
    <property type="entry name" value="SUEL_LECTIN"/>
    <property type="match status" value="2"/>
</dbReference>
<evidence type="ECO:0000256" key="1">
    <source>
        <dbReference type="SAM" id="SignalP"/>
    </source>
</evidence>
<evidence type="ECO:0000313" key="3">
    <source>
        <dbReference type="Proteomes" id="UP001652625"/>
    </source>
</evidence>
<evidence type="ECO:0000313" key="4">
    <source>
        <dbReference type="RefSeq" id="XP_065673464.1"/>
    </source>
</evidence>
<dbReference type="SMART" id="SM00209">
    <property type="entry name" value="TSP1"/>
    <property type="match status" value="1"/>
</dbReference>
<feature type="signal peptide" evidence="1">
    <location>
        <begin position="1"/>
        <end position="17"/>
    </location>
</feature>
<name>A0ABM4DGA9_HYDVU</name>
<feature type="chain" id="PRO_5046261458" evidence="1">
    <location>
        <begin position="18"/>
        <end position="393"/>
    </location>
</feature>
<dbReference type="GeneID" id="105850306"/>
<dbReference type="PANTHER" id="PTHR46780">
    <property type="entry name" value="PROTEIN EVA-1"/>
    <property type="match status" value="1"/>
</dbReference>
<feature type="domain" description="SUEL-type lectin" evidence="2">
    <location>
        <begin position="24"/>
        <end position="110"/>
    </location>
</feature>
<dbReference type="InterPro" id="IPR043159">
    <property type="entry name" value="Lectin_gal-bd_sf"/>
</dbReference>
<proteinExistence type="predicted"/>
<evidence type="ECO:0000259" key="2">
    <source>
        <dbReference type="PROSITE" id="PS50228"/>
    </source>
</evidence>
<dbReference type="InterPro" id="IPR000884">
    <property type="entry name" value="TSP1_rpt"/>
</dbReference>
<gene>
    <name evidence="4" type="primary">LOC105850306</name>
</gene>
<sequence length="393" mass="45089">MYFLWIIILIEITMGRCQYNNTSIIERTSNEIKCPVQTLIKIESATFSPILSNCPYCQNKNFKNCSQNITEMVQNVCDGKANCVVQSTTDLYGDPCTGFTKYANIFYLCKPEGAWSSWGNWSVCSAAYGFGLINRSRDCNMSYNALPWCSGNKNEVKDCFVNITNAALIIEWSSKEIICPVQTLIKIEDATFSPVLTNCAYCQNKNVKNCSQNITGIIQKKCDRNNYCVIQSNVDLYGDPCLGFTKYTNVLYFCFSEDFSEELWNVSNIVKLNGAKVACFFSSDESSLWSELDLRIGSVLGHHSITKELYAIHRNQKTFMMFHNIHKRWLSLTNQQFYESASNYIDPTMRKSFEAEYDQTYILGPNQWLGNAQGLFSRKSNNEPWVPRIKWHF</sequence>
<dbReference type="Gene3D" id="2.60.120.740">
    <property type="match status" value="2"/>
</dbReference>
<dbReference type="CDD" id="cd22823">
    <property type="entry name" value="Gal_Rha_Lectin"/>
    <property type="match status" value="2"/>
</dbReference>
<dbReference type="RefSeq" id="XP_065673464.1">
    <property type="nucleotide sequence ID" value="XM_065817392.1"/>
</dbReference>
<dbReference type="Gene3D" id="2.20.100.10">
    <property type="entry name" value="Thrombospondin type-1 (TSP1) repeat"/>
    <property type="match status" value="1"/>
</dbReference>
<protein>
    <submittedName>
        <fullName evidence="4">Uncharacterized protein LOC105850306 isoform X3</fullName>
    </submittedName>
</protein>
<reference evidence="4" key="1">
    <citation type="submission" date="2025-08" db="UniProtKB">
        <authorList>
            <consortium name="RefSeq"/>
        </authorList>
    </citation>
    <scope>IDENTIFICATION</scope>
</reference>
<dbReference type="Pfam" id="PF02140">
    <property type="entry name" value="SUEL_Lectin"/>
    <property type="match status" value="2"/>
</dbReference>